<evidence type="ECO:0000259" key="2">
    <source>
        <dbReference type="PROSITE" id="PS51186"/>
    </source>
</evidence>
<evidence type="ECO:0000313" key="4">
    <source>
        <dbReference type="Proteomes" id="UP000010305"/>
    </source>
</evidence>
<evidence type="ECO:0000313" key="3">
    <source>
        <dbReference type="EMBL" id="EJP71615.1"/>
    </source>
</evidence>
<name>J4WR21_9GAMM</name>
<comment type="catalytic activity">
    <reaction evidence="1">
        <text>N-terminal L-alanyl-[ribosomal protein bS18] + acetyl-CoA = N-terminal N(alpha)-acetyl-L-alanyl-[ribosomal protein bS18] + CoA + H(+)</text>
        <dbReference type="Rhea" id="RHEA:43756"/>
        <dbReference type="Rhea" id="RHEA-COMP:10676"/>
        <dbReference type="Rhea" id="RHEA-COMP:10677"/>
        <dbReference type="ChEBI" id="CHEBI:15378"/>
        <dbReference type="ChEBI" id="CHEBI:57287"/>
        <dbReference type="ChEBI" id="CHEBI:57288"/>
        <dbReference type="ChEBI" id="CHEBI:64718"/>
        <dbReference type="ChEBI" id="CHEBI:83683"/>
        <dbReference type="EC" id="2.3.1.266"/>
    </reaction>
</comment>
<gene>
    <name evidence="3" type="primary">rimI</name>
    <name evidence="3" type="ORF">NT01SARS_0086</name>
</gene>
<dbReference type="NCBIfam" id="TIGR01575">
    <property type="entry name" value="rimI"/>
    <property type="match status" value="1"/>
</dbReference>
<organism evidence="3 4">
    <name type="scientific">SAR86 cluster bacterium SAR86A</name>
    <dbReference type="NCBI Taxonomy" id="1123866"/>
    <lineage>
        <taxon>Bacteria</taxon>
        <taxon>Pseudomonadati</taxon>
        <taxon>Pseudomonadota</taxon>
        <taxon>Gammaproteobacteria</taxon>
        <taxon>SAR86 cluster</taxon>
    </lineage>
</organism>
<dbReference type="Gene3D" id="3.40.630.30">
    <property type="match status" value="1"/>
</dbReference>
<dbReference type="Proteomes" id="UP000010305">
    <property type="component" value="Unassembled WGS sequence"/>
</dbReference>
<protein>
    <recommendedName>
        <fullName evidence="1">[Ribosomal protein bS18]-alanine N-acetyltransferase</fullName>
        <ecNumber evidence="1">2.3.1.266</ecNumber>
    </recommendedName>
</protein>
<dbReference type="Pfam" id="PF00583">
    <property type="entry name" value="Acetyltransf_1"/>
    <property type="match status" value="1"/>
</dbReference>
<keyword evidence="3" id="KW-0012">Acyltransferase</keyword>
<dbReference type="InterPro" id="IPR016181">
    <property type="entry name" value="Acyl_CoA_acyltransferase"/>
</dbReference>
<dbReference type="HOGENOM" id="CLU_013985_23_2_6"/>
<dbReference type="AlphaFoldDB" id="J4WR21"/>
<dbReference type="GO" id="GO:0008999">
    <property type="term" value="F:protein-N-terminal-alanine acetyltransferase activity"/>
    <property type="evidence" value="ECO:0007669"/>
    <property type="project" value="UniProtKB-EC"/>
</dbReference>
<keyword evidence="1" id="KW-0963">Cytoplasm</keyword>
<dbReference type="EMBL" id="JH611156">
    <property type="protein sequence ID" value="EJP71615.1"/>
    <property type="molecule type" value="Genomic_DNA"/>
</dbReference>
<dbReference type="InterPro" id="IPR006464">
    <property type="entry name" value="AcTrfase_RimI/Ard1"/>
</dbReference>
<dbReference type="InterPro" id="IPR000182">
    <property type="entry name" value="GNAT_dom"/>
</dbReference>
<evidence type="ECO:0000256" key="1">
    <source>
        <dbReference type="RuleBase" id="RU363094"/>
    </source>
</evidence>
<comment type="similarity">
    <text evidence="1">Belongs to the acetyltransferase family. RimI subfamily.</text>
</comment>
<sequence length="145" mass="16581">MYEISLMSQSDLKEAYEIEKTTNPTPWSKENFFSSFEVGHKSLACKYNKRIVGFIIFSHIKKESHLLSIAVEKDHQRSGAGSILLKTMINQSKVLGAKKIYLEVRSKNKVAINFYSKFKFIKDAIRTNYYSGDSPDDAVLMSLDI</sequence>
<keyword evidence="3" id="KW-0808">Transferase</keyword>
<dbReference type="PANTHER" id="PTHR43617:SF35">
    <property type="entry name" value="[RIBOSOMAL PROTEIN BS18]-ALANINE N-ACETYLTRANSFERASE"/>
    <property type="match status" value="1"/>
</dbReference>
<accession>J4WR21</accession>
<dbReference type="PANTHER" id="PTHR43617">
    <property type="entry name" value="L-AMINO ACID N-ACETYLTRANSFERASE"/>
    <property type="match status" value="1"/>
</dbReference>
<dbReference type="InterPro" id="IPR050276">
    <property type="entry name" value="MshD_Acetyltransferase"/>
</dbReference>
<dbReference type="GO" id="GO:0005737">
    <property type="term" value="C:cytoplasm"/>
    <property type="evidence" value="ECO:0007669"/>
    <property type="project" value="UniProtKB-SubCell"/>
</dbReference>
<dbReference type="STRING" id="1123866.NT01SARS_0086"/>
<proteinExistence type="inferred from homology"/>
<dbReference type="SUPFAM" id="SSF55729">
    <property type="entry name" value="Acyl-CoA N-acyltransferases (Nat)"/>
    <property type="match status" value="1"/>
</dbReference>
<dbReference type="PROSITE" id="PS51186">
    <property type="entry name" value="GNAT"/>
    <property type="match status" value="1"/>
</dbReference>
<feature type="domain" description="N-acetyltransferase" evidence="2">
    <location>
        <begin position="2"/>
        <end position="145"/>
    </location>
</feature>
<comment type="function">
    <text evidence="1">Acetylates the N-terminal alanine of ribosomal protein bS18.</text>
</comment>
<dbReference type="CDD" id="cd04301">
    <property type="entry name" value="NAT_SF"/>
    <property type="match status" value="1"/>
</dbReference>
<comment type="subcellular location">
    <subcellularLocation>
        <location evidence="1">Cytoplasm</location>
    </subcellularLocation>
</comment>
<dbReference type="EC" id="2.3.1.266" evidence="1"/>
<reference evidence="3 4" key="1">
    <citation type="journal article" date="2012" name="ISME J.">
        <title>Genomic insights to SAR86, an abundant and uncultivated marine bacterial lineage.</title>
        <authorList>
            <person name="Dupont C.L."/>
            <person name="Rusch D.B."/>
            <person name="Yooseph S."/>
            <person name="Lombardo M.J."/>
            <person name="Richter R.A."/>
            <person name="Valas R."/>
            <person name="Novotny M."/>
            <person name="Yee-Greenbaum J."/>
            <person name="Selengut J.D."/>
            <person name="Haft D.H."/>
            <person name="Halpern A.L."/>
            <person name="Lasken R.S."/>
            <person name="Nealson K."/>
            <person name="Friedman R."/>
            <person name="Venter J.C."/>
        </authorList>
    </citation>
    <scope>NUCLEOTIDE SEQUENCE [LARGE SCALE GENOMIC DNA]</scope>
</reference>